<accession>A0ABS8C5M7</accession>
<keyword evidence="5" id="KW-0540">Nuclease</keyword>
<proteinExistence type="inferred from homology"/>
<dbReference type="Pfam" id="PF01420">
    <property type="entry name" value="Methylase_S"/>
    <property type="match status" value="2"/>
</dbReference>
<dbReference type="CDD" id="cd17294">
    <property type="entry name" value="RMtype1_S_MmaC7ORF19P_TRD1-CR1_like"/>
    <property type="match status" value="1"/>
</dbReference>
<dbReference type="InterPro" id="IPR000055">
    <property type="entry name" value="Restrct_endonuc_typeI_TRD"/>
</dbReference>
<comment type="caution">
    <text evidence="5">The sequence shown here is derived from an EMBL/GenBank/DDBJ whole genome shotgun (WGS) entry which is preliminary data.</text>
</comment>
<dbReference type="PANTHER" id="PTHR30408:SF12">
    <property type="entry name" value="TYPE I RESTRICTION ENZYME MJAVIII SPECIFICITY SUBUNIT"/>
    <property type="match status" value="1"/>
</dbReference>
<dbReference type="SUPFAM" id="SSF116734">
    <property type="entry name" value="DNA methylase specificity domain"/>
    <property type="match status" value="2"/>
</dbReference>
<feature type="domain" description="Type I restriction modification DNA specificity" evidence="4">
    <location>
        <begin position="36"/>
        <end position="185"/>
    </location>
</feature>
<organism evidence="5 6">
    <name type="scientific">Alishewanella maricola</name>
    <dbReference type="NCBI Taxonomy" id="2795740"/>
    <lineage>
        <taxon>Bacteria</taxon>
        <taxon>Pseudomonadati</taxon>
        <taxon>Pseudomonadota</taxon>
        <taxon>Gammaproteobacteria</taxon>
        <taxon>Alteromonadales</taxon>
        <taxon>Alteromonadaceae</taxon>
        <taxon>Alishewanella</taxon>
    </lineage>
</organism>
<keyword evidence="5" id="KW-0378">Hydrolase</keyword>
<protein>
    <submittedName>
        <fullName evidence="5">Restriction endonuclease subunit S</fullName>
        <ecNumber evidence="5">3.1.21.-</ecNumber>
    </submittedName>
</protein>
<dbReference type="EC" id="3.1.21.-" evidence="5"/>
<feature type="domain" description="Type I restriction modification DNA specificity" evidence="4">
    <location>
        <begin position="235"/>
        <end position="403"/>
    </location>
</feature>
<keyword evidence="3" id="KW-0238">DNA-binding</keyword>
<keyword evidence="6" id="KW-1185">Reference proteome</keyword>
<dbReference type="Proteomes" id="UP000633814">
    <property type="component" value="Unassembled WGS sequence"/>
</dbReference>
<dbReference type="EMBL" id="JAEINI020000009">
    <property type="protein sequence ID" value="MCB5227649.1"/>
    <property type="molecule type" value="Genomic_DNA"/>
</dbReference>
<dbReference type="InterPro" id="IPR052021">
    <property type="entry name" value="Type-I_RS_S_subunit"/>
</dbReference>
<dbReference type="GO" id="GO:0016787">
    <property type="term" value="F:hydrolase activity"/>
    <property type="evidence" value="ECO:0007669"/>
    <property type="project" value="UniProtKB-KW"/>
</dbReference>
<evidence type="ECO:0000313" key="6">
    <source>
        <dbReference type="Proteomes" id="UP000633814"/>
    </source>
</evidence>
<dbReference type="Gene3D" id="1.10.287.1120">
    <property type="entry name" value="Bipartite methylase S protein"/>
    <property type="match status" value="1"/>
</dbReference>
<dbReference type="CDD" id="cd17278">
    <property type="entry name" value="RMtype1_S_LdeBORF1052P-TRD2-CR2"/>
    <property type="match status" value="1"/>
</dbReference>
<keyword evidence="5" id="KW-0255">Endonuclease</keyword>
<comment type="similarity">
    <text evidence="1">Belongs to the type-I restriction system S methylase family.</text>
</comment>
<evidence type="ECO:0000256" key="1">
    <source>
        <dbReference type="ARBA" id="ARBA00010923"/>
    </source>
</evidence>
<reference evidence="5 6" key="1">
    <citation type="submission" date="2021-10" db="EMBL/GenBank/DDBJ databases">
        <title>Alishewanella koreense sp. nov. isolated from seawater of southwestern coast in South Korea and the proposal for the reclassification of Rheinheimera perlucida and Rheinheimera tuosuensis as Arsukibacterium perlucida and Arsukibacterium tuosuensis.</title>
        <authorList>
            <person name="Kim K.H."/>
            <person name="Ruan W."/>
            <person name="Kim K.R."/>
            <person name="Baek J.H."/>
            <person name="Jeon C.O."/>
        </authorList>
    </citation>
    <scope>NUCLEOTIDE SEQUENCE [LARGE SCALE GENOMIC DNA]</scope>
    <source>
        <strain evidence="5 6">16-MA</strain>
    </source>
</reference>
<name>A0ABS8C5M7_9ALTE</name>
<gene>
    <name evidence="5" type="ORF">JAO78_012585</name>
</gene>
<dbReference type="Gene3D" id="3.90.220.20">
    <property type="entry name" value="DNA methylase specificity domains"/>
    <property type="match status" value="2"/>
</dbReference>
<keyword evidence="2" id="KW-0680">Restriction system</keyword>
<evidence type="ECO:0000256" key="3">
    <source>
        <dbReference type="ARBA" id="ARBA00023125"/>
    </source>
</evidence>
<dbReference type="InterPro" id="IPR044946">
    <property type="entry name" value="Restrct_endonuc_typeI_TRD_sf"/>
</dbReference>
<sequence length="461" mass="51126">MSFAVYQEYKSSLIDWCNEIPVEWSVISLRWSTLIYAGGTPSKDNLDFWTDGTVPWLNSGAVNQTLINEPSAYITEEALAKSSAKWIPKGALVIALAGQGKTKGMVAQLDIGSTCNQSMAAIIPKRIKPRFLFYWLSSNYQNIRNLAGGDDRDGLNLELLAGIKSPLPSALEQKQIARFLDHEVSKIDALIAEQEKLIALLKEKRQAVISHAVTKGLNPDAPMKDSGVEWLGQVPVHWVVLNLKYLCTIQGGFAFNSESMTEEGVQVVRIGNLYQNVLDLERQPIFVEKTLVDELPNFVITNGDILMSLTGTLGKRDYGFAVKVESSEPLLMNQRVAKIIPDNLKILSDYLINVLRSDAYLSALYSLPSGTKQANLSNGDVLGIKVTLPPDINEQLEIANFVDFETQKYERLLKESIEAIDYLIERRSALISAAVTGKIDVRGWQPPVEKINPANKEVCVD</sequence>
<dbReference type="RefSeq" id="WP_226751714.1">
    <property type="nucleotide sequence ID" value="NZ_JAEINI020000009.1"/>
</dbReference>
<dbReference type="PANTHER" id="PTHR30408">
    <property type="entry name" value="TYPE-1 RESTRICTION ENZYME ECOKI SPECIFICITY PROTEIN"/>
    <property type="match status" value="1"/>
</dbReference>
<evidence type="ECO:0000313" key="5">
    <source>
        <dbReference type="EMBL" id="MCB5227649.1"/>
    </source>
</evidence>
<dbReference type="GO" id="GO:0004519">
    <property type="term" value="F:endonuclease activity"/>
    <property type="evidence" value="ECO:0007669"/>
    <property type="project" value="UniProtKB-KW"/>
</dbReference>
<evidence type="ECO:0000259" key="4">
    <source>
        <dbReference type="Pfam" id="PF01420"/>
    </source>
</evidence>
<evidence type="ECO:0000256" key="2">
    <source>
        <dbReference type="ARBA" id="ARBA00022747"/>
    </source>
</evidence>